<dbReference type="GO" id="GO:0016020">
    <property type="term" value="C:membrane"/>
    <property type="evidence" value="ECO:0007669"/>
    <property type="project" value="InterPro"/>
</dbReference>
<dbReference type="PANTHER" id="PTHR32085">
    <property type="entry name" value="PROTEIN CSF1"/>
    <property type="match status" value="1"/>
</dbReference>
<dbReference type="InterPro" id="IPR048636">
    <property type="entry name" value="Csf1_N"/>
</dbReference>
<dbReference type="AlphaFoldDB" id="A0A9N8ZGZ7"/>
<organism evidence="3 4">
    <name type="scientific">Acaulospora morrowiae</name>
    <dbReference type="NCBI Taxonomy" id="94023"/>
    <lineage>
        <taxon>Eukaryota</taxon>
        <taxon>Fungi</taxon>
        <taxon>Fungi incertae sedis</taxon>
        <taxon>Mucoromycota</taxon>
        <taxon>Glomeromycotina</taxon>
        <taxon>Glomeromycetes</taxon>
        <taxon>Diversisporales</taxon>
        <taxon>Acaulosporaceae</taxon>
        <taxon>Acaulospora</taxon>
    </lineage>
</organism>
<evidence type="ECO:0000256" key="1">
    <source>
        <dbReference type="SAM" id="MobiDB-lite"/>
    </source>
</evidence>
<dbReference type="Pfam" id="PF21678">
    <property type="entry name" value="Csf1_N"/>
    <property type="match status" value="1"/>
</dbReference>
<accession>A0A9N8ZGZ7</accession>
<gene>
    <name evidence="3" type="ORF">AMORRO_LOCUS2920</name>
</gene>
<protein>
    <submittedName>
        <fullName evidence="3">15222_t:CDS:1</fullName>
    </submittedName>
</protein>
<name>A0A9N8ZGZ7_9GLOM</name>
<sequence length="712" mass="82391">MPMLKLDQYSSLQLPEAFCSEISENQGQDNDDNNEDLPCRIICHFDGGEWFIYNRTPAYDALKNIISRVHNTDDSSDRRSSSSVIQNESGEFTVNIDENNSEVANNADDSFFRKLLPIQLELERSAIIIGSVSTPFVLVAEFSLASGVYKAVKSRSTLDYYKLVLDLEFREPKIHLRPNQDYVKAYRDTVVQHSEDDVKQKDYINMDKEAEIIDEYAKVSTILACPLLHMNYYADVAGKVPREAISIANTEEIDVGNGDFSPEWGIDLIFTNVQVDYGPWADRQRALLQNFFFPPLYRNSKPFKKLSPGQDRLHTLLKIYIQFNDTTTLRIPLREASKDWKFNQNEEDDENLSPGSNRQHGWLEFKTPDEQDKSNDSTVNMILPMVYTDKGYTNHLEIDLENVELQTSVNFSRILTTKKARIMCDLPTPLEWNKIRSWEFDIYLTDAKIFLLRDHITLFQDLVKDWTAGSSPDQLHFIPMEYRFKPHFTNFELYLYVNEQNIINDPIDIDDNAFIIIKGPHLNSNVLAPFRYYNQEVTKILFDVEVTKGSLLMSPQMSQTLGGFLADDSKEFGKINSFKLDGTYQYYSSVDPTHLESLTLEMKGKEVSLRLFGFVIRYFIILQQNYFGIFINFMTLKEFLDKHDPKQAKQLLNSSVDASKMQTPVDPFELYLTLVVEDGTLVLPENLYNCSQTSTMHFHELQLDLRNLDVYM</sequence>
<dbReference type="OrthoDB" id="10051416at2759"/>
<evidence type="ECO:0000313" key="3">
    <source>
        <dbReference type="EMBL" id="CAG8494033.1"/>
    </source>
</evidence>
<reference evidence="3" key="1">
    <citation type="submission" date="2021-06" db="EMBL/GenBank/DDBJ databases">
        <authorList>
            <person name="Kallberg Y."/>
            <person name="Tangrot J."/>
            <person name="Rosling A."/>
        </authorList>
    </citation>
    <scope>NUCLEOTIDE SEQUENCE</scope>
    <source>
        <strain evidence="3">CL551</strain>
    </source>
</reference>
<keyword evidence="4" id="KW-1185">Reference proteome</keyword>
<dbReference type="InterPro" id="IPR029636">
    <property type="entry name" value="Csf1"/>
</dbReference>
<feature type="compositionally biased region" description="Basic and acidic residues" evidence="1">
    <location>
        <begin position="361"/>
        <end position="375"/>
    </location>
</feature>
<dbReference type="Proteomes" id="UP000789342">
    <property type="component" value="Unassembled WGS sequence"/>
</dbReference>
<feature type="non-terminal residue" evidence="3">
    <location>
        <position position="712"/>
    </location>
</feature>
<feature type="region of interest" description="Disordered" evidence="1">
    <location>
        <begin position="342"/>
        <end position="376"/>
    </location>
</feature>
<dbReference type="GO" id="GO:0006113">
    <property type="term" value="P:fermentation"/>
    <property type="evidence" value="ECO:0007669"/>
    <property type="project" value="InterPro"/>
</dbReference>
<dbReference type="PANTHER" id="PTHR32085:SF3">
    <property type="entry name" value="PROTEIN CSF1"/>
    <property type="match status" value="1"/>
</dbReference>
<feature type="domain" description="Csf1 N-terminal" evidence="2">
    <location>
        <begin position="208"/>
        <end position="647"/>
    </location>
</feature>
<dbReference type="EMBL" id="CAJVPV010001332">
    <property type="protein sequence ID" value="CAG8494033.1"/>
    <property type="molecule type" value="Genomic_DNA"/>
</dbReference>
<evidence type="ECO:0000259" key="2">
    <source>
        <dbReference type="Pfam" id="PF21678"/>
    </source>
</evidence>
<evidence type="ECO:0000313" key="4">
    <source>
        <dbReference type="Proteomes" id="UP000789342"/>
    </source>
</evidence>
<comment type="caution">
    <text evidence="3">The sequence shown here is derived from an EMBL/GenBank/DDBJ whole genome shotgun (WGS) entry which is preliminary data.</text>
</comment>
<proteinExistence type="predicted"/>